<dbReference type="SMART" id="SM00589">
    <property type="entry name" value="PRY"/>
    <property type="match status" value="1"/>
</dbReference>
<dbReference type="SUPFAM" id="SSF49899">
    <property type="entry name" value="Concanavalin A-like lectins/glucanases"/>
    <property type="match status" value="1"/>
</dbReference>
<dbReference type="PANTHER" id="PTHR24103">
    <property type="entry name" value="E3 UBIQUITIN-PROTEIN LIGASE TRIM"/>
    <property type="match status" value="1"/>
</dbReference>
<evidence type="ECO:0000259" key="1">
    <source>
        <dbReference type="PROSITE" id="PS50188"/>
    </source>
</evidence>
<dbReference type="GeneID" id="106578435"/>
<dbReference type="PRINTS" id="PR01407">
    <property type="entry name" value="BUTYPHLNCDUF"/>
</dbReference>
<dbReference type="OrthoDB" id="128536at2759"/>
<evidence type="ECO:0000313" key="2">
    <source>
        <dbReference type="Proteomes" id="UP001652741"/>
    </source>
</evidence>
<gene>
    <name evidence="3 4" type="primary">LOC106578435</name>
</gene>
<dbReference type="PaxDb" id="8030-ENSSSAP00000114071"/>
<dbReference type="Bgee" id="ENSSSAG00000079330">
    <property type="expression patterns" value="Expressed in midgut and 16 other cell types or tissues"/>
</dbReference>
<dbReference type="RefSeq" id="XP_014012679.1">
    <property type="nucleotide sequence ID" value="XM_014157204.1"/>
</dbReference>
<name>A0A1S3NB45_SALSA</name>
<dbReference type="Gene3D" id="2.60.120.920">
    <property type="match status" value="1"/>
</dbReference>
<dbReference type="AlphaFoldDB" id="A0A1S3NB45"/>
<sequence length="432" mass="49407">MAHRMSSSSERPCRSRSYLMAQNSSSSMGIPISSFKKTSSFHQTNLTVDYGACFQLIKELAKEVKDINKHAQKREVKEEVTASLSLDSSRSLILKWSKELNQLTRHVQKRKLEKAENSTTEQQESHPKFIQGVEPFPKRAMETEDGSLDDLKGTWEDRCLEKKILDWAVELKNVSKVNCLSDEDIESLLRPSGKESRLASALPLLEFVAWSLLSHDSEEDISVLWLSSKQRACKTGNSIYIPNSAWQWILSVSVPIRLDPNTSHPLLAFSDDKLEVSRGSQRPNVIDHPCRFNSWHCVLGDRFFTSGHHYWEVEATPTGSWRLGLTTVTSSRRNRFEITPAKGYWTLWGYWTQSGSRQLFACNDQPIKLPSVNWVGIYLDYEEGQVSFYDVEKRSHIYTFSDTFKGGVVPVFACLDAYTKLKIVTPERFQPH</sequence>
<dbReference type="InterPro" id="IPR003877">
    <property type="entry name" value="SPRY_dom"/>
</dbReference>
<keyword evidence="2" id="KW-1185">Reference proteome</keyword>
<dbReference type="KEGG" id="sasa:106578435"/>
<dbReference type="Pfam" id="PF13765">
    <property type="entry name" value="PRY"/>
    <property type="match status" value="1"/>
</dbReference>
<proteinExistence type="predicted"/>
<accession>A0A1S3NB45</accession>
<dbReference type="InterPro" id="IPR050143">
    <property type="entry name" value="TRIM/RBCC"/>
</dbReference>
<dbReference type="PROSITE" id="PS50188">
    <property type="entry name" value="B302_SPRY"/>
    <property type="match status" value="1"/>
</dbReference>
<feature type="domain" description="B30.2/SPRY" evidence="1">
    <location>
        <begin position="236"/>
        <end position="430"/>
    </location>
</feature>
<dbReference type="Pfam" id="PF00622">
    <property type="entry name" value="SPRY"/>
    <property type="match status" value="1"/>
</dbReference>
<dbReference type="InterPro" id="IPR006574">
    <property type="entry name" value="PRY"/>
</dbReference>
<dbReference type="InterPro" id="IPR001870">
    <property type="entry name" value="B30.2/SPRY"/>
</dbReference>
<dbReference type="InterPro" id="IPR003879">
    <property type="entry name" value="Butyrophylin_SPRY"/>
</dbReference>
<dbReference type="Proteomes" id="UP001652741">
    <property type="component" value="Chromosome ssa19"/>
</dbReference>
<organism evidence="2 3">
    <name type="scientific">Salmo salar</name>
    <name type="common">Atlantic salmon</name>
    <dbReference type="NCBI Taxonomy" id="8030"/>
    <lineage>
        <taxon>Eukaryota</taxon>
        <taxon>Metazoa</taxon>
        <taxon>Chordata</taxon>
        <taxon>Craniata</taxon>
        <taxon>Vertebrata</taxon>
        <taxon>Euteleostomi</taxon>
        <taxon>Actinopterygii</taxon>
        <taxon>Neopterygii</taxon>
        <taxon>Teleostei</taxon>
        <taxon>Protacanthopterygii</taxon>
        <taxon>Salmoniformes</taxon>
        <taxon>Salmonidae</taxon>
        <taxon>Salmoninae</taxon>
        <taxon>Salmo</taxon>
    </lineage>
</organism>
<reference evidence="3 4" key="1">
    <citation type="submission" date="2025-04" db="UniProtKB">
        <authorList>
            <consortium name="RefSeq"/>
        </authorList>
    </citation>
    <scope>IDENTIFICATION</scope>
    <source>
        <tissue evidence="3 4">Muscle</tissue>
    </source>
</reference>
<evidence type="ECO:0000313" key="3">
    <source>
        <dbReference type="RefSeq" id="XP_014012678.1"/>
    </source>
</evidence>
<dbReference type="FunFam" id="2.60.120.920:FF:000004">
    <property type="entry name" value="Butyrophilin subfamily 1 member A1"/>
    <property type="match status" value="1"/>
</dbReference>
<dbReference type="InterPro" id="IPR043136">
    <property type="entry name" value="B30.2/SPRY_sf"/>
</dbReference>
<dbReference type="SMART" id="SM00449">
    <property type="entry name" value="SPRY"/>
    <property type="match status" value="1"/>
</dbReference>
<dbReference type="RefSeq" id="XP_014012678.1">
    <property type="nucleotide sequence ID" value="XM_014157203.1"/>
</dbReference>
<protein>
    <submittedName>
        <fullName evidence="3 4">E3 ubiquitin-protein ligase TRIM58-like isoform X1</fullName>
    </submittedName>
</protein>
<evidence type="ECO:0000313" key="4">
    <source>
        <dbReference type="RefSeq" id="XP_014012679.1"/>
    </source>
</evidence>
<dbReference type="InterPro" id="IPR013320">
    <property type="entry name" value="ConA-like_dom_sf"/>
</dbReference>